<dbReference type="InterPro" id="IPR000312">
    <property type="entry name" value="Glycosyl_Trfase_fam3"/>
</dbReference>
<feature type="binding site" evidence="9">
    <location>
        <position position="183"/>
    </location>
    <ligand>
        <name>5-phospho-alpha-D-ribose 1-diphosphate</name>
        <dbReference type="ChEBI" id="CHEBI:58017"/>
    </ligand>
</feature>
<dbReference type="FunFam" id="3.40.1030.10:FF:000002">
    <property type="entry name" value="Anthranilate phosphoribosyltransferase"/>
    <property type="match status" value="1"/>
</dbReference>
<dbReference type="GO" id="GO:0000162">
    <property type="term" value="P:L-tryptophan biosynthetic process"/>
    <property type="evidence" value="ECO:0007669"/>
    <property type="project" value="UniProtKB-UniRule"/>
</dbReference>
<comment type="catalytic activity">
    <reaction evidence="7 9">
        <text>N-(5-phospho-beta-D-ribosyl)anthranilate + diphosphate = 5-phospho-alpha-D-ribose 1-diphosphate + anthranilate</text>
        <dbReference type="Rhea" id="RHEA:11768"/>
        <dbReference type="ChEBI" id="CHEBI:16567"/>
        <dbReference type="ChEBI" id="CHEBI:18277"/>
        <dbReference type="ChEBI" id="CHEBI:33019"/>
        <dbReference type="ChEBI" id="CHEBI:58017"/>
        <dbReference type="EC" id="2.4.2.18"/>
    </reaction>
</comment>
<dbReference type="SUPFAM" id="SSF52418">
    <property type="entry name" value="Nucleoside phosphorylase/phosphoribosyltransferase catalytic domain"/>
    <property type="match status" value="1"/>
</dbReference>
<dbReference type="InterPro" id="IPR036320">
    <property type="entry name" value="Glycosyl_Trfase_fam3_N_dom_sf"/>
</dbReference>
<evidence type="ECO:0000256" key="5">
    <source>
        <dbReference type="ARBA" id="ARBA00022822"/>
    </source>
</evidence>
<feature type="binding site" evidence="9">
    <location>
        <begin position="171"/>
        <end position="179"/>
    </location>
    <ligand>
        <name>5-phospho-alpha-D-ribose 1-diphosphate</name>
        <dbReference type="ChEBI" id="CHEBI:58017"/>
    </ligand>
</feature>
<evidence type="ECO:0000256" key="3">
    <source>
        <dbReference type="ARBA" id="ARBA00022676"/>
    </source>
</evidence>
<proteinExistence type="inferred from homology"/>
<dbReference type="InterPro" id="IPR005940">
    <property type="entry name" value="Anthranilate_Pribosyl_Tfrase"/>
</dbReference>
<dbReference type="Proteomes" id="UP000885738">
    <property type="component" value="Unassembled WGS sequence"/>
</dbReference>
<dbReference type="NCBIfam" id="TIGR01245">
    <property type="entry name" value="trpD"/>
    <property type="match status" value="1"/>
</dbReference>
<feature type="domain" description="Glycosyl transferase family 3 N-terminal" evidence="11">
    <location>
        <begin position="65"/>
        <end position="127"/>
    </location>
</feature>
<feature type="binding site" evidence="9">
    <location>
        <position position="143"/>
    </location>
    <ligand>
        <name>anthranilate</name>
        <dbReference type="ChEBI" id="CHEBI:16567"/>
        <label>1</label>
    </ligand>
</feature>
<feature type="binding site" evidence="9">
    <location>
        <begin position="146"/>
        <end position="147"/>
    </location>
    <ligand>
        <name>5-phospho-alpha-D-ribose 1-diphosphate</name>
        <dbReference type="ChEBI" id="CHEBI:58017"/>
    </ligand>
</feature>
<dbReference type="InterPro" id="IPR017459">
    <property type="entry name" value="Glycosyl_Trfase_fam3_N_dom"/>
</dbReference>
<evidence type="ECO:0000256" key="7">
    <source>
        <dbReference type="ARBA" id="ARBA00052328"/>
    </source>
</evidence>
<evidence type="ECO:0000313" key="12">
    <source>
        <dbReference type="EMBL" id="HEC68519.1"/>
    </source>
</evidence>
<keyword evidence="3 9" id="KW-0328">Glycosyltransferase</keyword>
<evidence type="ECO:0000256" key="1">
    <source>
        <dbReference type="ARBA" id="ARBA00004907"/>
    </source>
</evidence>
<feature type="binding site" evidence="9">
    <location>
        <position position="155"/>
    </location>
    <ligand>
        <name>Mg(2+)</name>
        <dbReference type="ChEBI" id="CHEBI:18420"/>
        <label>1</label>
    </ligand>
</feature>
<keyword evidence="4 9" id="KW-0808">Transferase</keyword>
<dbReference type="HAMAP" id="MF_00211">
    <property type="entry name" value="TrpD"/>
    <property type="match status" value="1"/>
</dbReference>
<comment type="function">
    <text evidence="9">Catalyzes the transfer of the phosphoribosyl group of 5-phosphorylribose-1-pyrophosphate (PRPP) to anthranilate to yield N-(5'-phosphoribosyl)-anthranilate (PRA).</text>
</comment>
<dbReference type="EMBL" id="DRIH01000251">
    <property type="protein sequence ID" value="HEC68519.1"/>
    <property type="molecule type" value="Genomic_DNA"/>
</dbReference>
<feature type="binding site" evidence="9">
    <location>
        <position position="289"/>
    </location>
    <ligand>
        <name>Mg(2+)</name>
        <dbReference type="ChEBI" id="CHEBI:18420"/>
        <label>1</label>
    </ligand>
</feature>
<comment type="caution">
    <text evidence="12">The sequence shown here is derived from an EMBL/GenBank/DDBJ whole genome shotgun (WGS) entry which is preliminary data.</text>
</comment>
<name>A0A7C1VYA0_DESA2</name>
<feature type="binding site" evidence="9">
    <location>
        <position position="151"/>
    </location>
    <ligand>
        <name>5-phospho-alpha-D-ribose 1-diphosphate</name>
        <dbReference type="ChEBI" id="CHEBI:58017"/>
    </ligand>
</feature>
<feature type="binding site" evidence="9">
    <location>
        <position position="288"/>
    </location>
    <ligand>
        <name>Mg(2+)</name>
        <dbReference type="ChEBI" id="CHEBI:18420"/>
        <label>2</label>
    </ligand>
</feature>
<keyword evidence="6 9" id="KW-0057">Aromatic amino acid biosynthesis</keyword>
<keyword evidence="2 9" id="KW-0028">Amino-acid biosynthesis</keyword>
<organism evidence="12">
    <name type="scientific">Desulfofervidus auxilii</name>
    <dbReference type="NCBI Taxonomy" id="1621989"/>
    <lineage>
        <taxon>Bacteria</taxon>
        <taxon>Pseudomonadati</taxon>
        <taxon>Thermodesulfobacteriota</taxon>
        <taxon>Candidatus Desulfofervidia</taxon>
        <taxon>Candidatus Desulfofervidales</taxon>
        <taxon>Candidatus Desulfofervidaceae</taxon>
        <taxon>Candidatus Desulfofervidus</taxon>
    </lineage>
</organism>
<dbReference type="GO" id="GO:0004048">
    <property type="term" value="F:anthranilate phosphoribosyltransferase activity"/>
    <property type="evidence" value="ECO:0007669"/>
    <property type="project" value="UniProtKB-UniRule"/>
</dbReference>
<dbReference type="SUPFAM" id="SSF47648">
    <property type="entry name" value="Nucleoside phosphorylase/phosphoribosyltransferase N-terminal domain"/>
    <property type="match status" value="1"/>
</dbReference>
<feature type="binding site" evidence="9">
    <location>
        <position position="143"/>
    </location>
    <ligand>
        <name>5-phospho-alpha-D-ribose 1-diphosphate</name>
        <dbReference type="ChEBI" id="CHEBI:58017"/>
    </ligand>
</feature>
<dbReference type="AlphaFoldDB" id="A0A7C1VYA0"/>
<dbReference type="GO" id="GO:0000287">
    <property type="term" value="F:magnesium ion binding"/>
    <property type="evidence" value="ECO:0007669"/>
    <property type="project" value="UniProtKB-UniRule"/>
</dbReference>
<dbReference type="PANTHER" id="PTHR43285">
    <property type="entry name" value="ANTHRANILATE PHOSPHORIBOSYLTRANSFERASE"/>
    <property type="match status" value="1"/>
</dbReference>
<keyword evidence="9" id="KW-0460">Magnesium</keyword>
<keyword evidence="9" id="KW-0479">Metal-binding</keyword>
<feature type="domain" description="Glycosyl transferase family 3" evidence="10">
    <location>
        <begin position="137"/>
        <end position="387"/>
    </location>
</feature>
<reference evidence="12" key="1">
    <citation type="journal article" date="2020" name="mSystems">
        <title>Genome- and Community-Level Interaction Insights into Carbon Utilization and Element Cycling Functions of Hydrothermarchaeota in Hydrothermal Sediment.</title>
        <authorList>
            <person name="Zhou Z."/>
            <person name="Liu Y."/>
            <person name="Xu W."/>
            <person name="Pan J."/>
            <person name="Luo Z.H."/>
            <person name="Li M."/>
        </authorList>
    </citation>
    <scope>NUCLEOTIDE SEQUENCE [LARGE SCALE GENOMIC DNA]</scope>
    <source>
        <strain evidence="12">HyVt-389</strain>
    </source>
</reference>
<dbReference type="Gene3D" id="3.40.1030.10">
    <property type="entry name" value="Nucleoside phosphorylase/phosphoribosyltransferase catalytic domain"/>
    <property type="match status" value="1"/>
</dbReference>
<dbReference type="Gene3D" id="1.20.970.10">
    <property type="entry name" value="Transferase, Pyrimidine Nucleoside Phosphorylase, Chain C"/>
    <property type="match status" value="1"/>
</dbReference>
<evidence type="ECO:0000256" key="8">
    <source>
        <dbReference type="ARBA" id="ARBA00061188"/>
    </source>
</evidence>
<evidence type="ECO:0000256" key="6">
    <source>
        <dbReference type="ARBA" id="ARBA00023141"/>
    </source>
</evidence>
<feature type="binding site" evidence="9">
    <location>
        <position position="289"/>
    </location>
    <ligand>
        <name>Mg(2+)</name>
        <dbReference type="ChEBI" id="CHEBI:18420"/>
        <label>2</label>
    </ligand>
</feature>
<comment type="subunit">
    <text evidence="9">Homodimer.</text>
</comment>
<dbReference type="Pfam" id="PF00591">
    <property type="entry name" value="Glycos_transf_3"/>
    <property type="match status" value="1"/>
</dbReference>
<protein>
    <recommendedName>
        <fullName evidence="9">Anthranilate phosphoribosyltransferase</fullName>
        <ecNumber evidence="9">2.4.2.18</ecNumber>
    </recommendedName>
</protein>
<feature type="binding site" evidence="9">
    <location>
        <begin position="153"/>
        <end position="156"/>
    </location>
    <ligand>
        <name>5-phospho-alpha-D-ribose 1-diphosphate</name>
        <dbReference type="ChEBI" id="CHEBI:58017"/>
    </ligand>
</feature>
<evidence type="ECO:0000256" key="9">
    <source>
        <dbReference type="HAMAP-Rule" id="MF_00211"/>
    </source>
</evidence>
<comment type="similarity">
    <text evidence="9">Belongs to the anthranilate phosphoribosyltransferase family.</text>
</comment>
<sequence length="400" mass="44152">MLALLTNHVNEWRIEFLNNFIQKSIADFGDVPDLDNLAELRAKIENVFYQRNSPEYSQGEDNVTKRILNKLVEGHNLTKTEMGQFMSAIMEGRATPAQIGAFLVAMRIKGETVDEITEAAKVMQAKAHELQIETNVPLVDTCGTGGDAQNTFNVSTITAFVIAGAGLKVAKHGNRSVSSQCGSADVLEALGLNLDSPPEVVKKSIEEVGIGFLFAPKFHPAMKYAIGPRRELGLRTIFNILGPLTNPTNITHQIMGVYDPKWLYPLAEVMRNLGRKGAMVVYGEGGYDEITITGKTYVAELKNGDIKQYQLSPEIVRLKEGKEEDIKGKDKTYNVRVLLDILSGKETGSKRDMVLINAAAVFKITGWAPDWIKGAEMALESIETGKAREKLHQMLKIMGR</sequence>
<evidence type="ECO:0000256" key="4">
    <source>
        <dbReference type="ARBA" id="ARBA00022679"/>
    </source>
</evidence>
<comment type="similarity">
    <text evidence="8">In the C-terminal section; belongs to the anthranilate phosphoribosyltransferase family.</text>
</comment>
<dbReference type="Pfam" id="PF02885">
    <property type="entry name" value="Glycos_trans_3N"/>
    <property type="match status" value="1"/>
</dbReference>
<dbReference type="PANTHER" id="PTHR43285:SF2">
    <property type="entry name" value="ANTHRANILATE PHOSPHORIBOSYLTRANSFERASE"/>
    <property type="match status" value="1"/>
</dbReference>
<keyword evidence="5 9" id="KW-0822">Tryptophan biosynthesis</keyword>
<evidence type="ECO:0000259" key="10">
    <source>
        <dbReference type="Pfam" id="PF00591"/>
    </source>
</evidence>
<gene>
    <name evidence="9 12" type="primary">trpD</name>
    <name evidence="12" type="ORF">ENI35_06930</name>
</gene>
<feature type="binding site" evidence="9">
    <location>
        <position position="174"/>
    </location>
    <ligand>
        <name>anthranilate</name>
        <dbReference type="ChEBI" id="CHEBI:16567"/>
        <label>1</label>
    </ligand>
</feature>
<comment type="pathway">
    <text evidence="1 9">Amino-acid biosynthesis; L-tryptophan biosynthesis; L-tryptophan from chorismate: step 2/5.</text>
</comment>
<accession>A0A7C1VYA0</accession>
<dbReference type="InterPro" id="IPR035902">
    <property type="entry name" value="Nuc_phospho_transferase"/>
</dbReference>
<evidence type="ECO:0000259" key="11">
    <source>
        <dbReference type="Pfam" id="PF02885"/>
    </source>
</evidence>
<comment type="caution">
    <text evidence="9">Lacks conserved residue(s) required for the propagation of feature annotation.</text>
</comment>
<dbReference type="EC" id="2.4.2.18" evidence="9"/>
<evidence type="ECO:0000256" key="2">
    <source>
        <dbReference type="ARBA" id="ARBA00022605"/>
    </source>
</evidence>
<dbReference type="UniPathway" id="UPA00035">
    <property type="reaction ID" value="UER00041"/>
</dbReference>
<feature type="binding site" evidence="9">
    <location>
        <position position="229"/>
    </location>
    <ligand>
        <name>anthranilate</name>
        <dbReference type="ChEBI" id="CHEBI:16567"/>
        <label>2</label>
    </ligand>
</feature>
<dbReference type="GO" id="GO:0005829">
    <property type="term" value="C:cytosol"/>
    <property type="evidence" value="ECO:0007669"/>
    <property type="project" value="TreeGrafter"/>
</dbReference>
<comment type="cofactor">
    <cofactor evidence="9">
        <name>Mg(2+)</name>
        <dbReference type="ChEBI" id="CHEBI:18420"/>
    </cofactor>
    <text evidence="9">Binds 2 magnesium ions per monomer.</text>
</comment>